<evidence type="ECO:0000256" key="1">
    <source>
        <dbReference type="SAM" id="SignalP"/>
    </source>
</evidence>
<dbReference type="SUPFAM" id="SSF49363">
    <property type="entry name" value="Purple acid phosphatase, N-terminal domain"/>
    <property type="match status" value="1"/>
</dbReference>
<evidence type="ECO:0000313" key="4">
    <source>
        <dbReference type="Proteomes" id="UP000886879"/>
    </source>
</evidence>
<gene>
    <name evidence="3" type="ORF">IAD31_09160</name>
</gene>
<dbReference type="EMBL" id="DVFO01000100">
    <property type="protein sequence ID" value="HIQ61744.1"/>
    <property type="molecule type" value="Genomic_DNA"/>
</dbReference>
<sequence length="141" mass="14694">MLHKNAKKVISGVLGTCLVFQLAALPSLAQTSNVPDQTQTAVTAQENSGVQTLASTSFTDVLLSVGANNTQMNATWYAAQEGAGYVLVAKQSQLVNGVMPENAAKFDATSTPANESGKWSNQATITGLEPGTVYAYQLVNG</sequence>
<dbReference type="AlphaFoldDB" id="A0A9D1CIK7"/>
<organism evidence="3 4">
    <name type="scientific">Candidatus Enterenecus faecium</name>
    <dbReference type="NCBI Taxonomy" id="2840780"/>
    <lineage>
        <taxon>Bacteria</taxon>
        <taxon>Bacillati</taxon>
        <taxon>Bacillota</taxon>
        <taxon>Clostridia</taxon>
        <taxon>Eubacteriales</taxon>
        <taxon>Candidatus Enterenecus</taxon>
    </lineage>
</organism>
<keyword evidence="1" id="KW-0732">Signal</keyword>
<feature type="chain" id="PRO_5039678071" evidence="1">
    <location>
        <begin position="30"/>
        <end position="141"/>
    </location>
</feature>
<evidence type="ECO:0000259" key="2">
    <source>
        <dbReference type="Pfam" id="PF16656"/>
    </source>
</evidence>
<reference evidence="3" key="2">
    <citation type="journal article" date="2021" name="PeerJ">
        <title>Extensive microbial diversity within the chicken gut microbiome revealed by metagenomics and culture.</title>
        <authorList>
            <person name="Gilroy R."/>
            <person name="Ravi A."/>
            <person name="Getino M."/>
            <person name="Pursley I."/>
            <person name="Horton D.L."/>
            <person name="Alikhan N.F."/>
            <person name="Baker D."/>
            <person name="Gharbi K."/>
            <person name="Hall N."/>
            <person name="Watson M."/>
            <person name="Adriaenssens E.M."/>
            <person name="Foster-Nyarko E."/>
            <person name="Jarju S."/>
            <person name="Secka A."/>
            <person name="Antonio M."/>
            <person name="Oren A."/>
            <person name="Chaudhuri R.R."/>
            <person name="La Ragione R."/>
            <person name="Hildebrand F."/>
            <person name="Pallen M.J."/>
        </authorList>
    </citation>
    <scope>NUCLEOTIDE SEQUENCE</scope>
    <source>
        <strain evidence="3">ChiGjej2B2-12916</strain>
    </source>
</reference>
<reference evidence="3" key="1">
    <citation type="submission" date="2020-10" db="EMBL/GenBank/DDBJ databases">
        <authorList>
            <person name="Gilroy R."/>
        </authorList>
    </citation>
    <scope>NUCLEOTIDE SEQUENCE</scope>
    <source>
        <strain evidence="3">ChiGjej2B2-12916</strain>
    </source>
</reference>
<feature type="signal peptide" evidence="1">
    <location>
        <begin position="1"/>
        <end position="29"/>
    </location>
</feature>
<dbReference type="InterPro" id="IPR008963">
    <property type="entry name" value="Purple_acid_Pase-like_N"/>
</dbReference>
<dbReference type="GO" id="GO:0046872">
    <property type="term" value="F:metal ion binding"/>
    <property type="evidence" value="ECO:0007669"/>
    <property type="project" value="InterPro"/>
</dbReference>
<dbReference type="Pfam" id="PF16656">
    <property type="entry name" value="Pur_ac_phosph_N"/>
    <property type="match status" value="1"/>
</dbReference>
<dbReference type="Proteomes" id="UP000886879">
    <property type="component" value="Unassembled WGS sequence"/>
</dbReference>
<feature type="domain" description="Purple acid phosphatase N-terminal" evidence="2">
    <location>
        <begin position="61"/>
        <end position="139"/>
    </location>
</feature>
<dbReference type="GO" id="GO:0003993">
    <property type="term" value="F:acid phosphatase activity"/>
    <property type="evidence" value="ECO:0007669"/>
    <property type="project" value="InterPro"/>
</dbReference>
<evidence type="ECO:0000313" key="3">
    <source>
        <dbReference type="EMBL" id="HIQ61744.1"/>
    </source>
</evidence>
<comment type="caution">
    <text evidence="3">The sequence shown here is derived from an EMBL/GenBank/DDBJ whole genome shotgun (WGS) entry which is preliminary data.</text>
</comment>
<name>A0A9D1CIK7_9FIRM</name>
<accession>A0A9D1CIK7</accession>
<feature type="non-terminal residue" evidence="3">
    <location>
        <position position="141"/>
    </location>
</feature>
<dbReference type="InterPro" id="IPR015914">
    <property type="entry name" value="PAPs_N"/>
</dbReference>
<dbReference type="Gene3D" id="2.60.40.380">
    <property type="entry name" value="Purple acid phosphatase-like, N-terminal"/>
    <property type="match status" value="1"/>
</dbReference>
<protein>
    <submittedName>
        <fullName evidence="3">Fibronectin type III domain-containing protein</fullName>
    </submittedName>
</protein>
<proteinExistence type="predicted"/>